<keyword evidence="1" id="KW-1133">Transmembrane helix</keyword>
<dbReference type="Proteomes" id="UP000051952">
    <property type="component" value="Unassembled WGS sequence"/>
</dbReference>
<dbReference type="VEuPathDB" id="TriTrypDB:BSAL_78175c"/>
<feature type="transmembrane region" description="Helical" evidence="1">
    <location>
        <begin position="560"/>
        <end position="581"/>
    </location>
</feature>
<feature type="chain" id="PRO_5006621995" description="Membrane-associated protein" evidence="2">
    <location>
        <begin position="24"/>
        <end position="851"/>
    </location>
</feature>
<feature type="transmembrane region" description="Helical" evidence="1">
    <location>
        <begin position="454"/>
        <end position="487"/>
    </location>
</feature>
<keyword evidence="1" id="KW-0472">Membrane</keyword>
<organism evidence="3 4">
    <name type="scientific">Bodo saltans</name>
    <name type="common">Flagellated protozoan</name>
    <dbReference type="NCBI Taxonomy" id="75058"/>
    <lineage>
        <taxon>Eukaryota</taxon>
        <taxon>Discoba</taxon>
        <taxon>Euglenozoa</taxon>
        <taxon>Kinetoplastea</taxon>
        <taxon>Metakinetoplastina</taxon>
        <taxon>Eubodonida</taxon>
        <taxon>Bodonidae</taxon>
        <taxon>Bodo</taxon>
    </lineage>
</organism>
<evidence type="ECO:0000256" key="1">
    <source>
        <dbReference type="SAM" id="Phobius"/>
    </source>
</evidence>
<evidence type="ECO:0000313" key="4">
    <source>
        <dbReference type="Proteomes" id="UP000051952"/>
    </source>
</evidence>
<evidence type="ECO:0000256" key="2">
    <source>
        <dbReference type="SAM" id="SignalP"/>
    </source>
</evidence>
<feature type="signal peptide" evidence="2">
    <location>
        <begin position="1"/>
        <end position="23"/>
    </location>
</feature>
<feature type="transmembrane region" description="Helical" evidence="1">
    <location>
        <begin position="527"/>
        <end position="548"/>
    </location>
</feature>
<feature type="transmembrane region" description="Helical" evidence="1">
    <location>
        <begin position="707"/>
        <end position="729"/>
    </location>
</feature>
<keyword evidence="4" id="KW-1185">Reference proteome</keyword>
<reference evidence="4" key="1">
    <citation type="submission" date="2015-09" db="EMBL/GenBank/DDBJ databases">
        <authorList>
            <consortium name="Pathogen Informatics"/>
        </authorList>
    </citation>
    <scope>NUCLEOTIDE SEQUENCE [LARGE SCALE GENOMIC DNA]</scope>
    <source>
        <strain evidence="4">Lake Konstanz</strain>
    </source>
</reference>
<keyword evidence="2" id="KW-0732">Signal</keyword>
<dbReference type="EMBL" id="CYKH01000766">
    <property type="protein sequence ID" value="CUG35622.1"/>
    <property type="molecule type" value="Genomic_DNA"/>
</dbReference>
<proteinExistence type="predicted"/>
<evidence type="ECO:0000313" key="3">
    <source>
        <dbReference type="EMBL" id="CUG35622.1"/>
    </source>
</evidence>
<keyword evidence="1" id="KW-0812">Transmembrane</keyword>
<feature type="transmembrane region" description="Helical" evidence="1">
    <location>
        <begin position="651"/>
        <end position="670"/>
    </location>
</feature>
<dbReference type="AlphaFoldDB" id="A0A0S4J3S1"/>
<evidence type="ECO:0008006" key="5">
    <source>
        <dbReference type="Google" id="ProtNLM"/>
    </source>
</evidence>
<feature type="transmembrane region" description="Helical" evidence="1">
    <location>
        <begin position="682"/>
        <end position="700"/>
    </location>
</feature>
<name>A0A0S4J3S1_BODSA</name>
<feature type="transmembrane region" description="Helical" evidence="1">
    <location>
        <begin position="749"/>
        <end position="770"/>
    </location>
</feature>
<sequence>MQIFLSNGATIFPWIFSAVSVQAGFGVSQNTNISIDCSSVTSTIDMQLAIIATSSNVPIDVRVLTALLSISYTAISNATVLVRNVTVSSTYSNTTLLMNNFATMSLETAIVDWSSTFAMSHINMAIVHARQSSWLATAFTKTSHLVVLVSAIFCLPPWFNSSSVTISSLQCGASSPAVFPFAIIVCSRRTSDCWVNSVKIAVTNVFNNDNVGTSLHLGAVVHCAIIFVDATSGLRLMSSSSLNLATASLFLASSTPYSHVITGRIRVDISSFMHLSDCNVTYLTPNLLPHPTSLMQPFALRASDLSLQYRDNPTKNVIIGCNVLNGAPLSRRRIGVPTWMLSHVPQYSQRLNVNCTAESWGNDESSTVSSTKYVSPELYPGVLPTEDAPDAPSSVSANAAVTVATAAAALAALGGSLSVFDMQAFAALGMSPCASDDGGVGSTTSAARFMVSPFYSLGAVGIALGNIGMSLVAWTAPYLAVLCVGLMAADQRAGDALTSVRRGASVEKRDTLKEKLKLYVRIRYPHYSLVISAMLIPGVCLATTQLLVDAASKRTDKAMHIVVGVVGVASIAGCIWVRAFYLRAPIAALSFHKTPRKHLIECRAHFAAHPWRMLRCLRATPAYAVPLGAWGPPHHHSTHGRTRSAVRRDQVWFSEYSVVFSMFMSVVGGIPMSPGDGGGCTGLMAVSCIIPIAGLSIMVWRRPTRVLLVSWLNVANYTLMVASLILTSVRQSTGNDSMSVAMSSVTATIMWLAALLSCVKTIHTFVVVIWERQMKAMLPTEQKDEKVMLPPSVDAEVSKELSASSRTKRLQKLIAMCCKQKELARATCNLSKGNAIDFFLVSYNDFDHKKK</sequence>
<gene>
    <name evidence="3" type="ORF">BSAL_78175c</name>
</gene>
<accession>A0A0S4J3S1</accession>
<protein>
    <recommendedName>
        <fullName evidence="5">Membrane-associated protein</fullName>
    </recommendedName>
</protein>